<evidence type="ECO:0000313" key="5">
    <source>
        <dbReference type="EMBL" id="TWU62551.1"/>
    </source>
</evidence>
<dbReference type="Gene3D" id="1.10.10.10">
    <property type="entry name" value="Winged helix-like DNA-binding domain superfamily/Winged helix DNA-binding domain"/>
    <property type="match status" value="1"/>
</dbReference>
<dbReference type="InterPro" id="IPR008920">
    <property type="entry name" value="TF_FadR/GntR_C"/>
</dbReference>
<reference evidence="5 6" key="1">
    <citation type="submission" date="2019-02" db="EMBL/GenBank/DDBJ databases">
        <title>Deep-cultivation of Planctomycetes and their phenomic and genomic characterization uncovers novel biology.</title>
        <authorList>
            <person name="Wiegand S."/>
            <person name="Jogler M."/>
            <person name="Boedeker C."/>
            <person name="Pinto D."/>
            <person name="Vollmers J."/>
            <person name="Rivas-Marin E."/>
            <person name="Kohn T."/>
            <person name="Peeters S.H."/>
            <person name="Heuer A."/>
            <person name="Rast P."/>
            <person name="Oberbeckmann S."/>
            <person name="Bunk B."/>
            <person name="Jeske O."/>
            <person name="Meyerdierks A."/>
            <person name="Storesund J.E."/>
            <person name="Kallscheuer N."/>
            <person name="Luecker S."/>
            <person name="Lage O.M."/>
            <person name="Pohl T."/>
            <person name="Merkel B.J."/>
            <person name="Hornburger P."/>
            <person name="Mueller R.-W."/>
            <person name="Bruemmer F."/>
            <person name="Labrenz M."/>
            <person name="Spormann A.M."/>
            <person name="Op Den Camp H."/>
            <person name="Overmann J."/>
            <person name="Amann R."/>
            <person name="Jetten M.S.M."/>
            <person name="Mascher T."/>
            <person name="Medema M.H."/>
            <person name="Devos D.P."/>
            <person name="Kaster A.-K."/>
            <person name="Ovreas L."/>
            <person name="Rohde M."/>
            <person name="Galperin M.Y."/>
            <person name="Jogler C."/>
        </authorList>
    </citation>
    <scope>NUCLEOTIDE SEQUENCE [LARGE SCALE GENOMIC DNA]</scope>
    <source>
        <strain evidence="5 6">V7</strain>
    </source>
</reference>
<comment type="caution">
    <text evidence="5">The sequence shown here is derived from an EMBL/GenBank/DDBJ whole genome shotgun (WGS) entry which is preliminary data.</text>
</comment>
<gene>
    <name evidence="5" type="primary">csiR</name>
    <name evidence="5" type="ORF">V7x_42860</name>
</gene>
<dbReference type="SUPFAM" id="SSF48008">
    <property type="entry name" value="GntR ligand-binding domain-like"/>
    <property type="match status" value="1"/>
</dbReference>
<proteinExistence type="predicted"/>
<sequence length="262" mass="28913">MGYNDISRLGPNWHTLAHSPHRFRRLKVTITRTKTHASRAYQHLRSKLISGEFEPGTRLLYGPIGKEIGISATPVREAAGQLANEGLLELIPKIGAVVCQINRQELVDIYEVRLAIEPYAARLAAQRASPQQVRRLEGHVTRMRELTDQLLGSSKEFAGKRIVGQFEKSDYAFHMEVIAASGNQAMVRTAGQSHALTRVFGVRRHRYDATSMRATCEDHEAILDAIRASSAINASTAATTHIENGLARSLAALDRAHDGESS</sequence>
<evidence type="ECO:0000313" key="6">
    <source>
        <dbReference type="Proteomes" id="UP000316476"/>
    </source>
</evidence>
<dbReference type="PANTHER" id="PTHR43537">
    <property type="entry name" value="TRANSCRIPTIONAL REGULATOR, GNTR FAMILY"/>
    <property type="match status" value="1"/>
</dbReference>
<dbReference type="SMART" id="SM00895">
    <property type="entry name" value="FCD"/>
    <property type="match status" value="1"/>
</dbReference>
<evidence type="ECO:0000256" key="1">
    <source>
        <dbReference type="ARBA" id="ARBA00023015"/>
    </source>
</evidence>
<dbReference type="Proteomes" id="UP000316476">
    <property type="component" value="Unassembled WGS sequence"/>
</dbReference>
<dbReference type="GO" id="GO:0003677">
    <property type="term" value="F:DNA binding"/>
    <property type="evidence" value="ECO:0007669"/>
    <property type="project" value="UniProtKB-KW"/>
</dbReference>
<dbReference type="Pfam" id="PF07729">
    <property type="entry name" value="FCD"/>
    <property type="match status" value="1"/>
</dbReference>
<keyword evidence="2" id="KW-0238">DNA-binding</keyword>
<evidence type="ECO:0000256" key="3">
    <source>
        <dbReference type="ARBA" id="ARBA00023163"/>
    </source>
</evidence>
<dbReference type="AlphaFoldDB" id="A0A5C6FR00"/>
<dbReference type="InterPro" id="IPR036388">
    <property type="entry name" value="WH-like_DNA-bd_sf"/>
</dbReference>
<dbReference type="GO" id="GO:0003700">
    <property type="term" value="F:DNA-binding transcription factor activity"/>
    <property type="evidence" value="ECO:0007669"/>
    <property type="project" value="InterPro"/>
</dbReference>
<dbReference type="SUPFAM" id="SSF46785">
    <property type="entry name" value="Winged helix' DNA-binding domain"/>
    <property type="match status" value="1"/>
</dbReference>
<dbReference type="PANTHER" id="PTHR43537:SF24">
    <property type="entry name" value="GLUCONATE OPERON TRANSCRIPTIONAL REPRESSOR"/>
    <property type="match status" value="1"/>
</dbReference>
<evidence type="ECO:0000259" key="4">
    <source>
        <dbReference type="PROSITE" id="PS50949"/>
    </source>
</evidence>
<evidence type="ECO:0000256" key="2">
    <source>
        <dbReference type="ARBA" id="ARBA00023125"/>
    </source>
</evidence>
<dbReference type="Pfam" id="PF00392">
    <property type="entry name" value="GntR"/>
    <property type="match status" value="1"/>
</dbReference>
<name>A0A5C6FR00_9PLAN</name>
<dbReference type="Gene3D" id="1.20.120.530">
    <property type="entry name" value="GntR ligand-binding domain-like"/>
    <property type="match status" value="1"/>
</dbReference>
<dbReference type="EMBL" id="SJPZ01000002">
    <property type="protein sequence ID" value="TWU62551.1"/>
    <property type="molecule type" value="Genomic_DNA"/>
</dbReference>
<protein>
    <submittedName>
        <fullName evidence="5">HTH-type transcriptional repressor CsiR</fullName>
    </submittedName>
</protein>
<feature type="domain" description="HTH gntR-type" evidence="4">
    <location>
        <begin position="34"/>
        <end position="101"/>
    </location>
</feature>
<keyword evidence="1" id="KW-0805">Transcription regulation</keyword>
<keyword evidence="3" id="KW-0804">Transcription</keyword>
<organism evidence="5 6">
    <name type="scientific">Crateriforma conspicua</name>
    <dbReference type="NCBI Taxonomy" id="2527996"/>
    <lineage>
        <taxon>Bacteria</taxon>
        <taxon>Pseudomonadati</taxon>
        <taxon>Planctomycetota</taxon>
        <taxon>Planctomycetia</taxon>
        <taxon>Planctomycetales</taxon>
        <taxon>Planctomycetaceae</taxon>
        <taxon>Crateriforma</taxon>
    </lineage>
</organism>
<accession>A0A5C6FR00</accession>
<dbReference type="InterPro" id="IPR011711">
    <property type="entry name" value="GntR_C"/>
</dbReference>
<dbReference type="PROSITE" id="PS50949">
    <property type="entry name" value="HTH_GNTR"/>
    <property type="match status" value="1"/>
</dbReference>
<dbReference type="InterPro" id="IPR000524">
    <property type="entry name" value="Tscrpt_reg_HTH_GntR"/>
</dbReference>
<dbReference type="InterPro" id="IPR036390">
    <property type="entry name" value="WH_DNA-bd_sf"/>
</dbReference>
<dbReference type="SMART" id="SM00345">
    <property type="entry name" value="HTH_GNTR"/>
    <property type="match status" value="1"/>
</dbReference>